<evidence type="ECO:0000313" key="5">
    <source>
        <dbReference type="Proteomes" id="UP001054902"/>
    </source>
</evidence>
<reference evidence="4 5" key="1">
    <citation type="journal article" date="2021" name="Sci. Rep.">
        <title>The genome of the diatom Chaetoceros tenuissimus carries an ancient integrated fragment of an extant virus.</title>
        <authorList>
            <person name="Hongo Y."/>
            <person name="Kimura K."/>
            <person name="Takaki Y."/>
            <person name="Yoshida Y."/>
            <person name="Baba S."/>
            <person name="Kobayashi G."/>
            <person name="Nagasaki K."/>
            <person name="Hano T."/>
            <person name="Tomaru Y."/>
        </authorList>
    </citation>
    <scope>NUCLEOTIDE SEQUENCE [LARGE SCALE GENOMIC DNA]</scope>
    <source>
        <strain evidence="4 5">NIES-3715</strain>
    </source>
</reference>
<dbReference type="GO" id="GO:0003735">
    <property type="term" value="F:structural constituent of ribosome"/>
    <property type="evidence" value="ECO:0007669"/>
    <property type="project" value="InterPro"/>
</dbReference>
<dbReference type="InterPro" id="IPR002677">
    <property type="entry name" value="Ribosomal_bL32"/>
</dbReference>
<gene>
    <name evidence="4" type="ORF">CTEN210_03222</name>
</gene>
<dbReference type="Proteomes" id="UP001054902">
    <property type="component" value="Unassembled WGS sequence"/>
</dbReference>
<dbReference type="GO" id="GO:0015934">
    <property type="term" value="C:large ribosomal subunit"/>
    <property type="evidence" value="ECO:0007669"/>
    <property type="project" value="InterPro"/>
</dbReference>
<dbReference type="AlphaFoldDB" id="A0AAD3CIZ3"/>
<evidence type="ECO:0000256" key="3">
    <source>
        <dbReference type="ARBA" id="ARBA00023274"/>
    </source>
</evidence>
<keyword evidence="2" id="KW-0689">Ribosomal protein</keyword>
<comment type="similarity">
    <text evidence="1">Belongs to the bacterial ribosomal protein bL32 family.</text>
</comment>
<dbReference type="SUPFAM" id="SSF57829">
    <property type="entry name" value="Zn-binding ribosomal proteins"/>
    <property type="match status" value="1"/>
</dbReference>
<evidence type="ECO:0000256" key="2">
    <source>
        <dbReference type="ARBA" id="ARBA00022980"/>
    </source>
</evidence>
<name>A0AAD3CIZ3_9STRA</name>
<proteinExistence type="inferred from homology"/>
<dbReference type="Pfam" id="PF01783">
    <property type="entry name" value="Ribosomal_L32p"/>
    <property type="match status" value="1"/>
</dbReference>
<protein>
    <submittedName>
        <fullName evidence="4">Uncharacterized protein</fullName>
    </submittedName>
</protein>
<dbReference type="GO" id="GO:0006412">
    <property type="term" value="P:translation"/>
    <property type="evidence" value="ECO:0007669"/>
    <property type="project" value="InterPro"/>
</dbReference>
<keyword evidence="3" id="KW-0687">Ribonucleoprotein</keyword>
<dbReference type="EMBL" id="BLLK01000022">
    <property type="protein sequence ID" value="GFH46748.1"/>
    <property type="molecule type" value="Genomic_DNA"/>
</dbReference>
<keyword evidence="5" id="KW-1185">Reference proteome</keyword>
<comment type="caution">
    <text evidence="4">The sequence shown here is derived from an EMBL/GenBank/DDBJ whole genome shotgun (WGS) entry which is preliminary data.</text>
</comment>
<evidence type="ECO:0000256" key="1">
    <source>
        <dbReference type="ARBA" id="ARBA00008560"/>
    </source>
</evidence>
<evidence type="ECO:0000313" key="4">
    <source>
        <dbReference type="EMBL" id="GFH46748.1"/>
    </source>
</evidence>
<accession>A0AAD3CIZ3</accession>
<dbReference type="InterPro" id="IPR011332">
    <property type="entry name" value="Ribosomal_zn-bd"/>
</dbReference>
<dbReference type="NCBIfam" id="TIGR01031">
    <property type="entry name" value="rpmF_bact"/>
    <property type="match status" value="1"/>
</dbReference>
<sequence length="107" mass="12324">MIRRALLSYRSFLNSFLHSTPSPQFALCEMGAPTNTLTNTQNASPSLADCLWMAVPKRKVTPGKKRMKTTNQKRIKKKNHIIVDQRTGEITLRHRLPFNWKDYLPGN</sequence>
<organism evidence="4 5">
    <name type="scientific">Chaetoceros tenuissimus</name>
    <dbReference type="NCBI Taxonomy" id="426638"/>
    <lineage>
        <taxon>Eukaryota</taxon>
        <taxon>Sar</taxon>
        <taxon>Stramenopiles</taxon>
        <taxon>Ochrophyta</taxon>
        <taxon>Bacillariophyta</taxon>
        <taxon>Coscinodiscophyceae</taxon>
        <taxon>Chaetocerotophycidae</taxon>
        <taxon>Chaetocerotales</taxon>
        <taxon>Chaetocerotaceae</taxon>
        <taxon>Chaetoceros</taxon>
    </lineage>
</organism>